<keyword evidence="2" id="KW-1185">Reference proteome</keyword>
<proteinExistence type="predicted"/>
<protein>
    <submittedName>
        <fullName evidence="1">Guanosine-3',5'-bis(Diphosphate) 3'-pyrophosphohydrolase</fullName>
        <ecNumber evidence="1">3.1.7.2</ecNumber>
    </submittedName>
</protein>
<dbReference type="SUPFAM" id="SSF109604">
    <property type="entry name" value="HD-domain/PDEase-like"/>
    <property type="match status" value="1"/>
</dbReference>
<organism evidence="1 2">
    <name type="scientific">Flavobacterium piscis</name>
    <dbReference type="NCBI Taxonomy" id="1114874"/>
    <lineage>
        <taxon>Bacteria</taxon>
        <taxon>Pseudomonadati</taxon>
        <taxon>Bacteroidota</taxon>
        <taxon>Flavobacteriia</taxon>
        <taxon>Flavobacteriales</taxon>
        <taxon>Flavobacteriaceae</taxon>
        <taxon>Flavobacterium</taxon>
    </lineage>
</organism>
<dbReference type="PANTHER" id="PTHR46246:SF1">
    <property type="entry name" value="GUANOSINE-3',5'-BIS(DIPHOSPHATE) 3'-PYROPHOSPHOHYDROLASE MESH1"/>
    <property type="match status" value="1"/>
</dbReference>
<accession>A0ABU1Y6H5</accession>
<dbReference type="EMBL" id="JAVDWQ010000004">
    <property type="protein sequence ID" value="MDR7209828.1"/>
    <property type="molecule type" value="Genomic_DNA"/>
</dbReference>
<evidence type="ECO:0000313" key="2">
    <source>
        <dbReference type="Proteomes" id="UP001269081"/>
    </source>
</evidence>
<dbReference type="PANTHER" id="PTHR46246">
    <property type="entry name" value="GUANOSINE-3',5'-BIS(DIPHOSPHATE) 3'-PYROPHOSPHOHYDROLASE MESH1"/>
    <property type="match status" value="1"/>
</dbReference>
<comment type="caution">
    <text evidence="1">The sequence shown here is derived from an EMBL/GenBank/DDBJ whole genome shotgun (WGS) entry which is preliminary data.</text>
</comment>
<reference evidence="1 2" key="1">
    <citation type="submission" date="2023-07" db="EMBL/GenBank/DDBJ databases">
        <title>Sorghum-associated microbial communities from plants grown in Nebraska, USA.</title>
        <authorList>
            <person name="Schachtman D."/>
        </authorList>
    </citation>
    <scope>NUCLEOTIDE SEQUENCE [LARGE SCALE GENOMIC DNA]</scope>
    <source>
        <strain evidence="1 2">4129</strain>
    </source>
</reference>
<keyword evidence="1" id="KW-0378">Hydrolase</keyword>
<dbReference type="InterPro" id="IPR052194">
    <property type="entry name" value="MESH1"/>
</dbReference>
<evidence type="ECO:0000313" key="1">
    <source>
        <dbReference type="EMBL" id="MDR7209828.1"/>
    </source>
</evidence>
<sequence>MAKLQTIYQNTIKFAAEKHADQNQVIPGTDLPYVVHLSNVAMEILIASQKTEEFNTKFAIQVALLHDILEDTKTTFEELAEKFNEEIAQAVLALTKNSEIPKEERMNDSLERIKKLSKEVWAVKLADRITNLQIPPKTWSLEKIKEYQKQASQILNELSGCNEYLEKRLSERIIKYSKYCSTEA</sequence>
<dbReference type="Pfam" id="PF13328">
    <property type="entry name" value="HD_4"/>
    <property type="match status" value="1"/>
</dbReference>
<dbReference type="RefSeq" id="WP_310280360.1">
    <property type="nucleotide sequence ID" value="NZ_JAVDWQ010000004.1"/>
</dbReference>
<gene>
    <name evidence="1" type="ORF">J2W48_001766</name>
</gene>
<dbReference type="Proteomes" id="UP001269081">
    <property type="component" value="Unassembled WGS sequence"/>
</dbReference>
<dbReference type="GO" id="GO:0008893">
    <property type="term" value="F:guanosine-3',5'-bis(diphosphate) 3'-diphosphatase activity"/>
    <property type="evidence" value="ECO:0007669"/>
    <property type="project" value="UniProtKB-EC"/>
</dbReference>
<dbReference type="EC" id="3.1.7.2" evidence="1"/>
<dbReference type="Gene3D" id="1.10.3210.10">
    <property type="entry name" value="Hypothetical protein af1432"/>
    <property type="match status" value="1"/>
</dbReference>
<name>A0ABU1Y6H5_9FLAO</name>